<dbReference type="GO" id="GO:0015035">
    <property type="term" value="F:protein-disulfide reductase activity"/>
    <property type="evidence" value="ECO:0007669"/>
    <property type="project" value="InterPro"/>
</dbReference>
<keyword evidence="8" id="KW-0812">Transmembrane</keyword>
<gene>
    <name evidence="10" type="ORF">GIB67_004702</name>
</gene>
<dbReference type="OrthoDB" id="10263751at2759"/>
<feature type="active site" description="Nucleophile" evidence="6">
    <location>
        <position position="13"/>
    </location>
</feature>
<comment type="similarity">
    <text evidence="4">Belongs to the thioredoxin family. Plant H-type subfamily.</text>
</comment>
<dbReference type="AlphaFoldDB" id="A0A7J7P5Q4"/>
<organism evidence="10 11">
    <name type="scientific">Kingdonia uniflora</name>
    <dbReference type="NCBI Taxonomy" id="39325"/>
    <lineage>
        <taxon>Eukaryota</taxon>
        <taxon>Viridiplantae</taxon>
        <taxon>Streptophyta</taxon>
        <taxon>Embryophyta</taxon>
        <taxon>Tracheophyta</taxon>
        <taxon>Spermatophyta</taxon>
        <taxon>Magnoliopsida</taxon>
        <taxon>Ranunculales</taxon>
        <taxon>Circaeasteraceae</taxon>
        <taxon>Kingdonia</taxon>
    </lineage>
</organism>
<dbReference type="PROSITE" id="PS00194">
    <property type="entry name" value="THIOREDOXIN_1"/>
    <property type="match status" value="1"/>
</dbReference>
<name>A0A7J7P5Q4_9MAGN</name>
<evidence type="ECO:0000256" key="3">
    <source>
        <dbReference type="ARBA" id="ARBA00023157"/>
    </source>
</evidence>
<keyword evidence="8" id="KW-0472">Membrane</keyword>
<dbReference type="PIRSF" id="PIRSF000077">
    <property type="entry name" value="Thioredoxin"/>
    <property type="match status" value="1"/>
</dbReference>
<dbReference type="PRINTS" id="PR00421">
    <property type="entry name" value="THIOREDOXIN"/>
</dbReference>
<feature type="transmembrane region" description="Helical" evidence="8">
    <location>
        <begin position="40"/>
        <end position="60"/>
    </location>
</feature>
<dbReference type="InterPro" id="IPR017937">
    <property type="entry name" value="Thioredoxin_CS"/>
</dbReference>
<dbReference type="CDD" id="cd02947">
    <property type="entry name" value="TRX_family"/>
    <property type="match status" value="1"/>
</dbReference>
<evidence type="ECO:0000256" key="7">
    <source>
        <dbReference type="PIRSR" id="PIRSR000077-4"/>
    </source>
</evidence>
<comment type="subcellular location">
    <subcellularLocation>
        <location evidence="1">Cytoplasm</location>
    </subcellularLocation>
</comment>
<feature type="disulfide bond" description="Redox-active" evidence="7">
    <location>
        <begin position="10"/>
        <end position="13"/>
    </location>
</feature>
<keyword evidence="7" id="KW-0676">Redox-active center</keyword>
<reference evidence="10 11" key="1">
    <citation type="journal article" date="2020" name="IScience">
        <title>Genome Sequencing of the Endangered Kingdonia uniflora (Circaeasteraceae, Ranunculales) Reveals Potential Mechanisms of Evolutionary Specialization.</title>
        <authorList>
            <person name="Sun Y."/>
            <person name="Deng T."/>
            <person name="Zhang A."/>
            <person name="Moore M.J."/>
            <person name="Landis J.B."/>
            <person name="Lin N."/>
            <person name="Zhang H."/>
            <person name="Zhang X."/>
            <person name="Huang J."/>
            <person name="Zhang X."/>
            <person name="Sun H."/>
            <person name="Wang H."/>
        </authorList>
    </citation>
    <scope>NUCLEOTIDE SEQUENCE [LARGE SCALE GENOMIC DNA]</scope>
    <source>
        <strain evidence="10">TB1705</strain>
        <tissue evidence="10">Leaf</tissue>
    </source>
</reference>
<comment type="caution">
    <text evidence="10">The sequence shown here is derived from an EMBL/GenBank/DDBJ whole genome shotgun (WGS) entry which is preliminary data.</text>
</comment>
<evidence type="ECO:0000313" key="10">
    <source>
        <dbReference type="EMBL" id="KAF6174508.1"/>
    </source>
</evidence>
<keyword evidence="11" id="KW-1185">Reference proteome</keyword>
<feature type="site" description="Deprotonates C-terminal active site Cys" evidence="6">
    <location>
        <position position="4"/>
    </location>
</feature>
<dbReference type="Gene3D" id="3.40.30.10">
    <property type="entry name" value="Glutaredoxin"/>
    <property type="match status" value="1"/>
</dbReference>
<feature type="site" description="Contributes to redox potential value" evidence="6">
    <location>
        <position position="11"/>
    </location>
</feature>
<evidence type="ECO:0000313" key="11">
    <source>
        <dbReference type="Proteomes" id="UP000541444"/>
    </source>
</evidence>
<protein>
    <recommendedName>
        <fullName evidence="5">Thioredoxin</fullName>
    </recommendedName>
</protein>
<dbReference type="PANTHER" id="PTHR10438">
    <property type="entry name" value="THIOREDOXIN"/>
    <property type="match status" value="1"/>
</dbReference>
<dbReference type="PANTHER" id="PTHR10438:SF463">
    <property type="entry name" value="THIOREDOXIN"/>
    <property type="match status" value="1"/>
</dbReference>
<evidence type="ECO:0000256" key="4">
    <source>
        <dbReference type="ARBA" id="ARBA00038353"/>
    </source>
</evidence>
<keyword evidence="2" id="KW-0963">Cytoplasm</keyword>
<dbReference type="InterPro" id="IPR005746">
    <property type="entry name" value="Thioredoxin"/>
</dbReference>
<dbReference type="InterPro" id="IPR050620">
    <property type="entry name" value="Thioredoxin_H-type-like"/>
</dbReference>
<proteinExistence type="inferred from homology"/>
<dbReference type="Proteomes" id="UP000541444">
    <property type="component" value="Unassembled WGS sequence"/>
</dbReference>
<sequence>MVVDFTATWCGPCKMMESALMELAAEFADVIFVKVDVDELMVYFLLIAGLNLFLFTWVIYKGIFMVKVVAQEFGVQTMPTFLLIKQGKEVDKVVGANKDELLKKIEKHRVIITAYAE</sequence>
<evidence type="ECO:0000256" key="1">
    <source>
        <dbReference type="ARBA" id="ARBA00004496"/>
    </source>
</evidence>
<keyword evidence="3 7" id="KW-1015">Disulfide bond</keyword>
<evidence type="ECO:0000259" key="9">
    <source>
        <dbReference type="PROSITE" id="PS51352"/>
    </source>
</evidence>
<dbReference type="InterPro" id="IPR013766">
    <property type="entry name" value="Thioredoxin_domain"/>
</dbReference>
<dbReference type="GO" id="GO:0005737">
    <property type="term" value="C:cytoplasm"/>
    <property type="evidence" value="ECO:0007669"/>
    <property type="project" value="UniProtKB-SubCell"/>
</dbReference>
<keyword evidence="8" id="KW-1133">Transmembrane helix</keyword>
<evidence type="ECO:0000256" key="5">
    <source>
        <dbReference type="PIRNR" id="PIRNR000077"/>
    </source>
</evidence>
<dbReference type="PROSITE" id="PS51352">
    <property type="entry name" value="THIOREDOXIN_2"/>
    <property type="match status" value="1"/>
</dbReference>
<accession>A0A7J7P5Q4</accession>
<evidence type="ECO:0000256" key="2">
    <source>
        <dbReference type="ARBA" id="ARBA00022490"/>
    </source>
</evidence>
<evidence type="ECO:0000256" key="6">
    <source>
        <dbReference type="PIRSR" id="PIRSR000077-1"/>
    </source>
</evidence>
<dbReference type="InterPro" id="IPR036249">
    <property type="entry name" value="Thioredoxin-like_sf"/>
</dbReference>
<dbReference type="Pfam" id="PF00085">
    <property type="entry name" value="Thioredoxin"/>
    <property type="match status" value="2"/>
</dbReference>
<dbReference type="SUPFAM" id="SSF52833">
    <property type="entry name" value="Thioredoxin-like"/>
    <property type="match status" value="1"/>
</dbReference>
<feature type="site" description="Contributes to redox potential value" evidence="6">
    <location>
        <position position="12"/>
    </location>
</feature>
<feature type="active site" description="Nucleophile" evidence="6">
    <location>
        <position position="10"/>
    </location>
</feature>
<evidence type="ECO:0000256" key="8">
    <source>
        <dbReference type="SAM" id="Phobius"/>
    </source>
</evidence>
<feature type="domain" description="Thioredoxin" evidence="9">
    <location>
        <begin position="1"/>
        <end position="110"/>
    </location>
</feature>
<dbReference type="EMBL" id="JACGCM010000262">
    <property type="protein sequence ID" value="KAF6174508.1"/>
    <property type="molecule type" value="Genomic_DNA"/>
</dbReference>